<evidence type="ECO:0000313" key="1">
    <source>
        <dbReference type="EMBL" id="GAJ23779.1"/>
    </source>
</evidence>
<proteinExistence type="predicted"/>
<dbReference type="AlphaFoldDB" id="X1V262"/>
<name>X1V262_9ZZZZ</name>
<protein>
    <submittedName>
        <fullName evidence="1">Uncharacterized protein</fullName>
    </submittedName>
</protein>
<accession>X1V262</accession>
<feature type="non-terminal residue" evidence="1">
    <location>
        <position position="1"/>
    </location>
</feature>
<gene>
    <name evidence="1" type="ORF">S12H4_59191</name>
</gene>
<reference evidence="1" key="1">
    <citation type="journal article" date="2014" name="Front. Microbiol.">
        <title>High frequency of phylogenetically diverse reductive dehalogenase-homologous genes in deep subseafloor sedimentary metagenomes.</title>
        <authorList>
            <person name="Kawai M."/>
            <person name="Futagami T."/>
            <person name="Toyoda A."/>
            <person name="Takaki Y."/>
            <person name="Nishi S."/>
            <person name="Hori S."/>
            <person name="Arai W."/>
            <person name="Tsubouchi T."/>
            <person name="Morono Y."/>
            <person name="Uchiyama I."/>
            <person name="Ito T."/>
            <person name="Fujiyama A."/>
            <person name="Inagaki F."/>
            <person name="Takami H."/>
        </authorList>
    </citation>
    <scope>NUCLEOTIDE SEQUENCE</scope>
    <source>
        <strain evidence="1">Expedition CK06-06</strain>
    </source>
</reference>
<organism evidence="1">
    <name type="scientific">marine sediment metagenome</name>
    <dbReference type="NCBI Taxonomy" id="412755"/>
    <lineage>
        <taxon>unclassified sequences</taxon>
        <taxon>metagenomes</taxon>
        <taxon>ecological metagenomes</taxon>
    </lineage>
</organism>
<sequence length="107" mass="12600">RIRRQVEKERFEGITDSRTLEATDQLRVLNLIYDDPYVPWINAFIINDGPDTAYIAINNINKPNCWHEIRANETRVFDQSSAEERIAQFYYRCDEGETATVRVEALF</sequence>
<dbReference type="EMBL" id="BARW01038604">
    <property type="protein sequence ID" value="GAJ23779.1"/>
    <property type="molecule type" value="Genomic_DNA"/>
</dbReference>
<comment type="caution">
    <text evidence="1">The sequence shown here is derived from an EMBL/GenBank/DDBJ whole genome shotgun (WGS) entry which is preliminary data.</text>
</comment>